<dbReference type="InParanoid" id="B0DX57"/>
<feature type="region of interest" description="Disordered" evidence="1">
    <location>
        <begin position="20"/>
        <end position="58"/>
    </location>
</feature>
<dbReference type="EMBL" id="DS547145">
    <property type="protein sequence ID" value="EDR00874.1"/>
    <property type="molecule type" value="Genomic_DNA"/>
</dbReference>
<name>B0DX57_LACBS</name>
<dbReference type="Proteomes" id="UP000001194">
    <property type="component" value="Unassembled WGS sequence"/>
</dbReference>
<dbReference type="GeneID" id="6084153"/>
<reference evidence="2 3" key="1">
    <citation type="journal article" date="2008" name="Nature">
        <title>The genome of Laccaria bicolor provides insights into mycorrhizal symbiosis.</title>
        <authorList>
            <person name="Martin F."/>
            <person name="Aerts A."/>
            <person name="Ahren D."/>
            <person name="Brun A."/>
            <person name="Danchin E.G.J."/>
            <person name="Duchaussoy F."/>
            <person name="Gibon J."/>
            <person name="Kohler A."/>
            <person name="Lindquist E."/>
            <person name="Pereda V."/>
            <person name="Salamov A."/>
            <person name="Shapiro H.J."/>
            <person name="Wuyts J."/>
            <person name="Blaudez D."/>
            <person name="Buee M."/>
            <person name="Brokstein P."/>
            <person name="Canbaeck B."/>
            <person name="Cohen D."/>
            <person name="Courty P.E."/>
            <person name="Coutinho P.M."/>
            <person name="Delaruelle C."/>
            <person name="Detter J.C."/>
            <person name="Deveau A."/>
            <person name="DiFazio S."/>
            <person name="Duplessis S."/>
            <person name="Fraissinet-Tachet L."/>
            <person name="Lucic E."/>
            <person name="Frey-Klett P."/>
            <person name="Fourrey C."/>
            <person name="Feussner I."/>
            <person name="Gay G."/>
            <person name="Grimwood J."/>
            <person name="Hoegger P.J."/>
            <person name="Jain P."/>
            <person name="Kilaru S."/>
            <person name="Labbe J."/>
            <person name="Lin Y.C."/>
            <person name="Legue V."/>
            <person name="Le Tacon F."/>
            <person name="Marmeisse R."/>
            <person name="Melayah D."/>
            <person name="Montanini B."/>
            <person name="Muratet M."/>
            <person name="Nehls U."/>
            <person name="Niculita-Hirzel H."/>
            <person name="Oudot-Le Secq M.P."/>
            <person name="Peter M."/>
            <person name="Quesneville H."/>
            <person name="Rajashekar B."/>
            <person name="Reich M."/>
            <person name="Rouhier N."/>
            <person name="Schmutz J."/>
            <person name="Yin T."/>
            <person name="Chalot M."/>
            <person name="Henrissat B."/>
            <person name="Kuees U."/>
            <person name="Lucas S."/>
            <person name="Van de Peer Y."/>
            <person name="Podila G.K."/>
            <person name="Polle A."/>
            <person name="Pukkila P.J."/>
            <person name="Richardson P.M."/>
            <person name="Rouze P."/>
            <person name="Sanders I.R."/>
            <person name="Stajich J.E."/>
            <person name="Tunlid A."/>
            <person name="Tuskan G."/>
            <person name="Grigoriev I.V."/>
        </authorList>
    </citation>
    <scope>NUCLEOTIDE SEQUENCE [LARGE SCALE GENOMIC DNA]</scope>
    <source>
        <strain evidence="3">S238N-H82 / ATCC MYA-4686</strain>
    </source>
</reference>
<dbReference type="RefSeq" id="XP_001888468.1">
    <property type="nucleotide sequence ID" value="XM_001888433.1"/>
</dbReference>
<dbReference type="HOGENOM" id="CLU_2979512_0_0_1"/>
<dbReference type="AlphaFoldDB" id="B0DX57"/>
<keyword evidence="3" id="KW-1185">Reference proteome</keyword>
<protein>
    <submittedName>
        <fullName evidence="2">Predicted protein</fullName>
    </submittedName>
</protein>
<accession>B0DX57</accession>
<feature type="compositionally biased region" description="Basic residues" evidence="1">
    <location>
        <begin position="20"/>
        <end position="33"/>
    </location>
</feature>
<organism evidence="3">
    <name type="scientific">Laccaria bicolor (strain S238N-H82 / ATCC MYA-4686)</name>
    <name type="common">Bicoloured deceiver</name>
    <name type="synonym">Laccaria laccata var. bicolor</name>
    <dbReference type="NCBI Taxonomy" id="486041"/>
    <lineage>
        <taxon>Eukaryota</taxon>
        <taxon>Fungi</taxon>
        <taxon>Dikarya</taxon>
        <taxon>Basidiomycota</taxon>
        <taxon>Agaricomycotina</taxon>
        <taxon>Agaricomycetes</taxon>
        <taxon>Agaricomycetidae</taxon>
        <taxon>Agaricales</taxon>
        <taxon>Agaricineae</taxon>
        <taxon>Hydnangiaceae</taxon>
        <taxon>Laccaria</taxon>
    </lineage>
</organism>
<sequence length="58" mass="6569">MLLTSPDWRLQLSCVDRRVHHSHPPISKQHRHPLLPPPTSATHSSALPLHLRPPCISD</sequence>
<evidence type="ECO:0000313" key="3">
    <source>
        <dbReference type="Proteomes" id="UP000001194"/>
    </source>
</evidence>
<evidence type="ECO:0000256" key="1">
    <source>
        <dbReference type="SAM" id="MobiDB-lite"/>
    </source>
</evidence>
<dbReference type="KEGG" id="lbc:LACBIDRAFT_312934"/>
<evidence type="ECO:0000313" key="2">
    <source>
        <dbReference type="EMBL" id="EDR00874.1"/>
    </source>
</evidence>
<proteinExistence type="predicted"/>
<gene>
    <name evidence="2" type="ORF">LACBIDRAFT_312934</name>
</gene>